<evidence type="ECO:0000313" key="12">
    <source>
        <dbReference type="Proteomes" id="UP000311674"/>
    </source>
</evidence>
<keyword evidence="8" id="KW-0456">Lyase</keyword>
<evidence type="ECO:0000313" key="3">
    <source>
        <dbReference type="EMBL" id="CEX64960.1"/>
    </source>
</evidence>
<dbReference type="EMBL" id="CFFA01000015">
    <property type="protein sequence ID" value="CEX64960.1"/>
    <property type="molecule type" value="Genomic_DNA"/>
</dbReference>
<dbReference type="GO" id="GO:0016829">
    <property type="term" value="F:lyase activity"/>
    <property type="evidence" value="ECO:0007669"/>
    <property type="project" value="UniProtKB-KW"/>
</dbReference>
<comment type="cofactor">
    <cofactor evidence="1">
        <name>pyridoxal 5'-phosphate</name>
        <dbReference type="ChEBI" id="CHEBI:597326"/>
    </cofactor>
</comment>
<dbReference type="AlphaFoldDB" id="A0A064C5B4"/>
<dbReference type="InterPro" id="IPR015422">
    <property type="entry name" value="PyrdxlP-dep_Trfase_small"/>
</dbReference>
<evidence type="ECO:0000313" key="8">
    <source>
        <dbReference type="EMBL" id="VSC34143.1"/>
    </source>
</evidence>
<evidence type="ECO:0000313" key="14">
    <source>
        <dbReference type="Proteomes" id="UP000318940"/>
    </source>
</evidence>
<dbReference type="GO" id="GO:0008483">
    <property type="term" value="F:transaminase activity"/>
    <property type="evidence" value="ECO:0007669"/>
    <property type="project" value="UniProtKB-KW"/>
</dbReference>
<evidence type="ECO:0000313" key="5">
    <source>
        <dbReference type="EMBL" id="COR92693.1"/>
    </source>
</evidence>
<name>A0A064C5B4_STREE</name>
<evidence type="ECO:0000313" key="4">
    <source>
        <dbReference type="EMBL" id="CKJ28129.1"/>
    </source>
</evidence>
<dbReference type="PANTHER" id="PTHR43525:SF1">
    <property type="entry name" value="PROTEIN MALY"/>
    <property type="match status" value="1"/>
</dbReference>
<accession>A0A064C5B4</accession>
<reference evidence="8 12" key="3">
    <citation type="submission" date="2019-04" db="EMBL/GenBank/DDBJ databases">
        <authorList>
            <consortium name="Pathogen Informatics"/>
        </authorList>
    </citation>
    <scope>NUCLEOTIDE SEQUENCE [LARGE SCALE GENOMIC DNA]</scope>
    <source>
        <strain evidence="8 12">GPSC148</strain>
    </source>
</reference>
<proteinExistence type="predicted"/>
<evidence type="ECO:0000313" key="9">
    <source>
        <dbReference type="Proteomes" id="UP000045541"/>
    </source>
</evidence>
<dbReference type="EMBL" id="CRVC01000035">
    <property type="protein sequence ID" value="COR92693.1"/>
    <property type="molecule type" value="Genomic_DNA"/>
</dbReference>
<dbReference type="EMBL" id="CABBMN010000020">
    <property type="protein sequence ID" value="VSC34143.1"/>
    <property type="molecule type" value="Genomic_DNA"/>
</dbReference>
<dbReference type="Gene3D" id="3.90.1150.10">
    <property type="entry name" value="Aspartate Aminotransferase, domain 1"/>
    <property type="match status" value="1"/>
</dbReference>
<evidence type="ECO:0000313" key="7">
    <source>
        <dbReference type="EMBL" id="TVX67082.1"/>
    </source>
</evidence>
<gene>
    <name evidence="8" type="primary">lcd</name>
    <name evidence="7" type="ORF">AZJ28_10475</name>
    <name evidence="6" type="ORF">AZK02_01195</name>
    <name evidence="3" type="ORF">ERS019209_01323</name>
    <name evidence="5" type="ORF">ERS021218_02023</name>
    <name evidence="4" type="ORF">ERS096071_01819</name>
    <name evidence="8" type="ORF">SAMEA3390019_02056</name>
</gene>
<evidence type="ECO:0000313" key="6">
    <source>
        <dbReference type="EMBL" id="TVW28873.1"/>
    </source>
</evidence>
<dbReference type="Proteomes" id="UP000045541">
    <property type="component" value="Unassembled WGS sequence"/>
</dbReference>
<dbReference type="Proteomes" id="UP000046095">
    <property type="component" value="Unassembled WGS sequence"/>
</dbReference>
<evidence type="ECO:0000256" key="2">
    <source>
        <dbReference type="ARBA" id="ARBA00022898"/>
    </source>
</evidence>
<evidence type="ECO:0000256" key="1">
    <source>
        <dbReference type="ARBA" id="ARBA00001933"/>
    </source>
</evidence>
<sequence length="86" mass="10076">MDNNFMSFPDRIGTNSSKWRIFETNPNMVSSSLADMDFEIPEFIRSVFIDYMALDFMGYSYQSEKALEAILNWEKKNMGTILIKKN</sequence>
<dbReference type="EMBL" id="CMWB01000041">
    <property type="protein sequence ID" value="CKJ28129.1"/>
    <property type="molecule type" value="Genomic_DNA"/>
</dbReference>
<evidence type="ECO:0000313" key="11">
    <source>
        <dbReference type="Proteomes" id="UP000048507"/>
    </source>
</evidence>
<dbReference type="Proteomes" id="UP000315060">
    <property type="component" value="Unassembled WGS sequence"/>
</dbReference>
<reference evidence="13 14" key="4">
    <citation type="submission" date="2019-07" db="EMBL/GenBank/DDBJ databases">
        <authorList>
            <person name="Mohale T."/>
        </authorList>
    </citation>
    <scope>NUCLEOTIDE SEQUENCE [LARGE SCALE GENOMIC DNA]</scope>
    <source>
        <strain evidence="6 14">NTPn 189</strain>
        <strain evidence="7 13">NTPn 59</strain>
    </source>
</reference>
<keyword evidence="3" id="KW-0808">Transferase</keyword>
<protein>
    <submittedName>
        <fullName evidence="3">Aminotransferase</fullName>
    </submittedName>
    <submittedName>
        <fullName evidence="8">BetaC-S lyase</fullName>
        <ecNumber evidence="8">4.4.1.8</ecNumber>
    </submittedName>
</protein>
<reference evidence="9 11" key="1">
    <citation type="submission" date="2015-03" db="EMBL/GenBank/DDBJ databases">
        <authorList>
            <consortium name="Pathogen Informatics"/>
            <person name="Murphy D."/>
        </authorList>
    </citation>
    <scope>NUCLEOTIDE SEQUENCE [LARGE SCALE GENOMIC DNA]</scope>
    <source>
        <strain evidence="4 9">0310</strain>
        <strain evidence="3">SMRU51</strain>
        <strain evidence="11">type strain: N</strain>
    </source>
</reference>
<evidence type="ECO:0000313" key="13">
    <source>
        <dbReference type="Proteomes" id="UP000315060"/>
    </source>
</evidence>
<evidence type="ECO:0000313" key="10">
    <source>
        <dbReference type="Proteomes" id="UP000046095"/>
    </source>
</evidence>
<dbReference type="PANTHER" id="PTHR43525">
    <property type="entry name" value="PROTEIN MALY"/>
    <property type="match status" value="1"/>
</dbReference>
<dbReference type="Proteomes" id="UP000318940">
    <property type="component" value="Unassembled WGS sequence"/>
</dbReference>
<dbReference type="PATRIC" id="fig|1313.5270.peg.1095"/>
<dbReference type="EMBL" id="VMYC01000203">
    <property type="protein sequence ID" value="TVX67082.1"/>
    <property type="molecule type" value="Genomic_DNA"/>
</dbReference>
<organism evidence="8 12">
    <name type="scientific">Streptococcus pneumoniae</name>
    <dbReference type="NCBI Taxonomy" id="1313"/>
    <lineage>
        <taxon>Bacteria</taxon>
        <taxon>Bacillati</taxon>
        <taxon>Bacillota</taxon>
        <taxon>Bacilli</taxon>
        <taxon>Lactobacillales</taxon>
        <taxon>Streptococcaceae</taxon>
        <taxon>Streptococcus</taxon>
    </lineage>
</organism>
<dbReference type="RefSeq" id="WP_016397601.1">
    <property type="nucleotide sequence ID" value="NZ_CFDZ01000023.1"/>
</dbReference>
<dbReference type="EMBL" id="VMVH01000010">
    <property type="protein sequence ID" value="TVW28873.1"/>
    <property type="molecule type" value="Genomic_DNA"/>
</dbReference>
<keyword evidence="2" id="KW-0663">Pyridoxal phosphate</keyword>
<dbReference type="Proteomes" id="UP000311674">
    <property type="component" value="Unassembled WGS sequence"/>
</dbReference>
<reference evidence="5 10" key="2">
    <citation type="submission" date="2015-03" db="EMBL/GenBank/DDBJ databases">
        <authorList>
            <person name="Murphy D."/>
        </authorList>
    </citation>
    <scope>NUCLEOTIDE SEQUENCE [LARGE SCALE GENOMIC DNA]</scope>
    <source>
        <strain evidence="5 10">SMRU1708</strain>
    </source>
</reference>
<dbReference type="Proteomes" id="UP000048507">
    <property type="component" value="Unassembled WGS sequence"/>
</dbReference>
<dbReference type="EC" id="4.4.1.8" evidence="8"/>
<dbReference type="InterPro" id="IPR051798">
    <property type="entry name" value="Class-II_PLP-Dep_Aminotrans"/>
</dbReference>
<keyword evidence="3" id="KW-0032">Aminotransferase</keyword>